<dbReference type="AlphaFoldDB" id="Q6AS83"/>
<name>Q6AS83_DESPS</name>
<keyword evidence="2" id="KW-1133">Transmembrane helix</keyword>
<feature type="transmembrane region" description="Helical" evidence="2">
    <location>
        <begin position="16"/>
        <end position="37"/>
    </location>
</feature>
<evidence type="ECO:0000313" key="3">
    <source>
        <dbReference type="EMBL" id="CAG34781.1"/>
    </source>
</evidence>
<sequence>MINSSCLFVLSSLHKMFFSVFSSSSVVNRSFFCFLIWSFVMDQSKALDVVRHADDDCIDLTTIFRDLWSCRRWITIAIACLFFLMASSAAFLLSKKEMRVVDLPVHFSFAGAASGEYPNGMSFKVRDLLETPILRAVYEEKQLAEYLSFKDFQASLTVLKDSRGMLILEQRFLAATASKKMSSEQWGVLHKEYLADKRSLMASAPYFLRMAGDAIPYDIAEIVLTQLLEGWANYSKESKGIFQYSIPIISSSAILRDMSESEFMIIADRYRLVLQRVEGFAKGVEALPGADLLRGDRGTIADLQSEIKDIQLFAFKNLFAKIWGLGVFKEKNQALLYIDYRLDALNRKRVEIEKRIRVVEDAMEAYIQNRATRSSRSGAGGNSSLSASGGSMIPQIGDAFLDRLVKLTNESAEAQFRQGLMKRIIAEGTDLAGVESDISFYQNMKNTPENDLAKRLSADEKFAIVNGDILQIQENLVAVVEGVSTIYKEVCQLYLKPSQTMYTIVGPVQKRQAGVYEAKKIILLEVAFGMLALGMIFIAALLFSALRRRGQSFK</sequence>
<dbReference type="KEGG" id="dps:DP0052"/>
<feature type="transmembrane region" description="Helical" evidence="2">
    <location>
        <begin position="521"/>
        <end position="546"/>
    </location>
</feature>
<keyword evidence="1" id="KW-0175">Coiled coil</keyword>
<organism evidence="3 4">
    <name type="scientific">Desulfotalea psychrophila (strain LSv54 / DSM 12343)</name>
    <dbReference type="NCBI Taxonomy" id="177439"/>
    <lineage>
        <taxon>Bacteria</taxon>
        <taxon>Pseudomonadati</taxon>
        <taxon>Thermodesulfobacteriota</taxon>
        <taxon>Desulfobulbia</taxon>
        <taxon>Desulfobulbales</taxon>
        <taxon>Desulfocapsaceae</taxon>
        <taxon>Desulfotalea</taxon>
    </lineage>
</organism>
<protein>
    <submittedName>
        <fullName evidence="3">Uncharacterized protein</fullName>
    </submittedName>
</protein>
<dbReference type="EMBL" id="CR522870">
    <property type="protein sequence ID" value="CAG34781.1"/>
    <property type="molecule type" value="Genomic_DNA"/>
</dbReference>
<evidence type="ECO:0000256" key="2">
    <source>
        <dbReference type="SAM" id="Phobius"/>
    </source>
</evidence>
<keyword evidence="4" id="KW-1185">Reference proteome</keyword>
<feature type="transmembrane region" description="Helical" evidence="2">
    <location>
        <begin position="73"/>
        <end position="93"/>
    </location>
</feature>
<evidence type="ECO:0000313" key="4">
    <source>
        <dbReference type="Proteomes" id="UP000000602"/>
    </source>
</evidence>
<dbReference type="Proteomes" id="UP000000602">
    <property type="component" value="Chromosome"/>
</dbReference>
<evidence type="ECO:0000256" key="1">
    <source>
        <dbReference type="SAM" id="Coils"/>
    </source>
</evidence>
<keyword evidence="2" id="KW-0472">Membrane</keyword>
<keyword evidence="2" id="KW-0812">Transmembrane</keyword>
<proteinExistence type="predicted"/>
<reference evidence="4" key="1">
    <citation type="journal article" date="2004" name="Environ. Microbiol.">
        <title>The genome of Desulfotalea psychrophila, a sulfate-reducing bacterium from permanently cold Arctic sediments.</title>
        <authorList>
            <person name="Rabus R."/>
            <person name="Ruepp A."/>
            <person name="Frickey T."/>
            <person name="Rattei T."/>
            <person name="Fartmann B."/>
            <person name="Stark M."/>
            <person name="Bauer M."/>
            <person name="Zibat A."/>
            <person name="Lombardot T."/>
            <person name="Becker I."/>
            <person name="Amann J."/>
            <person name="Gellner K."/>
            <person name="Teeling H."/>
            <person name="Leuschner W.D."/>
            <person name="Gloeckner F.-O."/>
            <person name="Lupas A.N."/>
            <person name="Amann R."/>
            <person name="Klenk H.-P."/>
        </authorList>
    </citation>
    <scope>NUCLEOTIDE SEQUENCE [LARGE SCALE GENOMIC DNA]</scope>
    <source>
        <strain evidence="4">DSM 12343 / LSv54</strain>
    </source>
</reference>
<gene>
    <name evidence="3" type="ordered locus">DP0052</name>
</gene>
<feature type="coiled-coil region" evidence="1">
    <location>
        <begin position="342"/>
        <end position="369"/>
    </location>
</feature>
<dbReference type="HOGENOM" id="CLU_491547_0_0_7"/>
<dbReference type="eggNOG" id="ENOG50337J9">
    <property type="taxonomic scope" value="Bacteria"/>
</dbReference>
<accession>Q6AS83</accession>